<dbReference type="EMBL" id="LWSA01000239">
    <property type="protein sequence ID" value="OCX69501.1"/>
    <property type="molecule type" value="Genomic_DNA"/>
</dbReference>
<evidence type="ECO:0000313" key="2">
    <source>
        <dbReference type="Proteomes" id="UP000094893"/>
    </source>
</evidence>
<accession>A0A1C2J1F2</accession>
<reference evidence="1 2" key="1">
    <citation type="journal article" date="2016" name="Int. J. Mol. Sci.">
        <title>Comparative genomics of the extreme acidophile Acidithiobacillus thiooxidans reveals intraspecific divergence and niche adaptation.</title>
        <authorList>
            <person name="Zhang X."/>
            <person name="Feng X."/>
            <person name="Tao J."/>
            <person name="Ma L."/>
            <person name="Xiao Y."/>
            <person name="Liang Y."/>
            <person name="Liu X."/>
            <person name="Yin H."/>
        </authorList>
    </citation>
    <scope>NUCLEOTIDE SEQUENCE [LARGE SCALE GENOMIC DNA]</scope>
    <source>
        <strain evidence="1 2">A02</strain>
    </source>
</reference>
<dbReference type="AlphaFoldDB" id="A0A1C2J1F2"/>
<evidence type="ECO:0000313" key="1">
    <source>
        <dbReference type="EMBL" id="OCX69501.1"/>
    </source>
</evidence>
<sequence length="68" mass="7343">MVAPLSDQIEVLQGLVFRVVDLVVDRTPAHRVVASPEAQSPVHREEAQAEAVVVRQAEPVAVVAHPDN</sequence>
<dbReference type="Proteomes" id="UP000094893">
    <property type="component" value="Unassembled WGS sequence"/>
</dbReference>
<comment type="caution">
    <text evidence="1">The sequence shown here is derived from an EMBL/GenBank/DDBJ whole genome shotgun (WGS) entry which is preliminary data.</text>
</comment>
<organism evidence="1 2">
    <name type="scientific">Acidithiobacillus thiooxidans</name>
    <name type="common">Thiobacillus thiooxidans</name>
    <dbReference type="NCBI Taxonomy" id="930"/>
    <lineage>
        <taxon>Bacteria</taxon>
        <taxon>Pseudomonadati</taxon>
        <taxon>Pseudomonadota</taxon>
        <taxon>Acidithiobacillia</taxon>
        <taxon>Acidithiobacillales</taxon>
        <taxon>Acidithiobacillaceae</taxon>
        <taxon>Acidithiobacillus</taxon>
    </lineage>
</organism>
<protein>
    <submittedName>
        <fullName evidence="1">Uncharacterized protein</fullName>
    </submittedName>
</protein>
<gene>
    <name evidence="1" type="ORF">A6P07_16395</name>
</gene>
<name>A0A1C2J1F2_ACITH</name>
<proteinExistence type="predicted"/>